<dbReference type="EMBL" id="QPJD01000012">
    <property type="protein sequence ID" value="RCW44303.1"/>
    <property type="molecule type" value="Genomic_DNA"/>
</dbReference>
<dbReference type="SUPFAM" id="SSF53067">
    <property type="entry name" value="Actin-like ATPase domain"/>
    <property type="match status" value="2"/>
</dbReference>
<dbReference type="RefSeq" id="WP_114381845.1">
    <property type="nucleotide sequence ID" value="NZ_QPJD01000012.1"/>
</dbReference>
<dbReference type="Proteomes" id="UP000252415">
    <property type="component" value="Unassembled WGS sequence"/>
</dbReference>
<evidence type="ECO:0000259" key="1">
    <source>
        <dbReference type="Pfam" id="PF00814"/>
    </source>
</evidence>
<sequence>MRLEQKHQAGPILALDTSTASMAAAIVSGHEVLAEIQTLAERNHSVHVVSHMKEMLESSGVTGSDLEAIAVGNGPGSYTGMRIAVSVGKTLAWVWNKPLVAVSSLEALAYGAWQQGFDKEAGEIRTIEGEHWVFPIMDARRGQVYSSGFAMTNNEQWSRFADDGVRLMKDWVDRLAMRLTNQANGAVSSISLVGDLSLHETEAERLMQLGAAAGVNVRLQSFVQEGRWIAMLGRTRLEAGLTENPHTFIPNYTQLTEAEVNWKAKQAGEAKA</sequence>
<dbReference type="Gene3D" id="3.30.420.40">
    <property type="match status" value="1"/>
</dbReference>
<comment type="caution">
    <text evidence="2">The sequence shown here is derived from an EMBL/GenBank/DDBJ whole genome shotgun (WGS) entry which is preliminary data.</text>
</comment>
<dbReference type="PANTHER" id="PTHR11735">
    <property type="entry name" value="TRNA N6-ADENOSINE THREONYLCARBAMOYLTRANSFERASE"/>
    <property type="match status" value="1"/>
</dbReference>
<dbReference type="InterPro" id="IPR043129">
    <property type="entry name" value="ATPase_NBD"/>
</dbReference>
<dbReference type="Pfam" id="PF00814">
    <property type="entry name" value="TsaD"/>
    <property type="match status" value="1"/>
</dbReference>
<keyword evidence="3" id="KW-1185">Reference proteome</keyword>
<dbReference type="NCBIfam" id="TIGR03725">
    <property type="entry name" value="T6A_YeaZ"/>
    <property type="match status" value="1"/>
</dbReference>
<reference evidence="2 3" key="1">
    <citation type="submission" date="2018-07" db="EMBL/GenBank/DDBJ databases">
        <title>Genomic Encyclopedia of Type Strains, Phase III (KMG-III): the genomes of soil and plant-associated and newly described type strains.</title>
        <authorList>
            <person name="Whitman W."/>
        </authorList>
    </citation>
    <scope>NUCLEOTIDE SEQUENCE [LARGE SCALE GENOMIC DNA]</scope>
    <source>
        <strain evidence="2 3">CECT 7506</strain>
    </source>
</reference>
<name>A0A368VRM6_9BACL</name>
<organism evidence="2 3">
    <name type="scientific">Paenibacillus prosopidis</name>
    <dbReference type="NCBI Taxonomy" id="630520"/>
    <lineage>
        <taxon>Bacteria</taxon>
        <taxon>Bacillati</taxon>
        <taxon>Bacillota</taxon>
        <taxon>Bacilli</taxon>
        <taxon>Bacillales</taxon>
        <taxon>Paenibacillaceae</taxon>
        <taxon>Paenibacillus</taxon>
    </lineage>
</organism>
<gene>
    <name evidence="2" type="ORF">DFP97_112169</name>
</gene>
<proteinExistence type="predicted"/>
<dbReference type="InterPro" id="IPR000905">
    <property type="entry name" value="Gcp-like_dom"/>
</dbReference>
<feature type="domain" description="Gcp-like" evidence="1">
    <location>
        <begin position="39"/>
        <end position="262"/>
    </location>
</feature>
<dbReference type="PANTHER" id="PTHR11735:SF11">
    <property type="entry name" value="TRNA THREONYLCARBAMOYLADENOSINE BIOSYNTHESIS PROTEIN TSAB"/>
    <property type="match status" value="1"/>
</dbReference>
<evidence type="ECO:0000313" key="3">
    <source>
        <dbReference type="Proteomes" id="UP000252415"/>
    </source>
</evidence>
<dbReference type="OrthoDB" id="9784166at2"/>
<dbReference type="CDD" id="cd24032">
    <property type="entry name" value="ASKHA_NBD_TsaB"/>
    <property type="match status" value="1"/>
</dbReference>
<dbReference type="GO" id="GO:0005829">
    <property type="term" value="C:cytosol"/>
    <property type="evidence" value="ECO:0007669"/>
    <property type="project" value="TreeGrafter"/>
</dbReference>
<protein>
    <submittedName>
        <fullName evidence="2">tRNA threonylcarbamoyladenosine biosynthesis protein TsaB</fullName>
    </submittedName>
</protein>
<dbReference type="GO" id="GO:0002949">
    <property type="term" value="P:tRNA threonylcarbamoyladenosine modification"/>
    <property type="evidence" value="ECO:0007669"/>
    <property type="project" value="InterPro"/>
</dbReference>
<evidence type="ECO:0000313" key="2">
    <source>
        <dbReference type="EMBL" id="RCW44303.1"/>
    </source>
</evidence>
<dbReference type="AlphaFoldDB" id="A0A368VRM6"/>
<accession>A0A368VRM6</accession>
<dbReference type="InterPro" id="IPR022496">
    <property type="entry name" value="T6A_TsaB"/>
</dbReference>